<feature type="transmembrane region" description="Helical" evidence="12">
    <location>
        <begin position="111"/>
        <end position="129"/>
    </location>
</feature>
<dbReference type="GO" id="GO:0016653">
    <property type="term" value="F:oxidoreductase activity, acting on NAD(P)H, heme protein as acceptor"/>
    <property type="evidence" value="ECO:0007669"/>
    <property type="project" value="TreeGrafter"/>
</dbReference>
<sequence>MTSASTSIASVPDIAKNAARPAAIANWLWAVALLVFAMVVVGGITRLTESGLSITEWKPVTGALPPLSDAAWAEEFSKYQQIPEYIEINGPAGMTLADFKFIYFWEWVHRLLGRLVGVAFVLPLLWFWVKNAIPQGYKGRLLALLALGALQGTIGWWMVESGLSERTDVSHFRLAVHLLNALFILGGLAWTALDLHRHAKGLTRPARMTGLGLGVIAILFVQLLFGAWVAGLNAGLVSDTWPLMEGSLVPALNWDIGLGQLLVNDPTMIHFIHRWWAWIAVAALTLLGRKVRPLDRRVSIALFSTFGIQVLLGIATVLTQVNITMAVLHQAVGALLVLATVWAVHRIGWPADQSLMAGDSRARESQVEKI</sequence>
<comment type="subunit">
    <text evidence="12">Interacts with CtaB.</text>
</comment>
<dbReference type="GO" id="GO:0120547">
    <property type="term" value="F:heme A synthase activity"/>
    <property type="evidence" value="ECO:0007669"/>
    <property type="project" value="UniProtKB-EC"/>
</dbReference>
<evidence type="ECO:0000313" key="14">
    <source>
        <dbReference type="Proteomes" id="UP001302429"/>
    </source>
</evidence>
<name>A0AA97I3D8_9SPHN</name>
<gene>
    <name evidence="12" type="primary">ctaA</name>
    <name evidence="13" type="ORF">RB602_00880</name>
</gene>
<keyword evidence="4 12" id="KW-0479">Metal-binding</keyword>
<reference evidence="13 14" key="1">
    <citation type="submission" date="2023-10" db="EMBL/GenBank/DDBJ databases">
        <title>Complete genome sequence of a Sphingomonadaceae bacterium.</title>
        <authorList>
            <person name="Yan C."/>
        </authorList>
    </citation>
    <scope>NUCLEOTIDE SEQUENCE [LARGE SCALE GENOMIC DNA]</scope>
    <source>
        <strain evidence="13 14">SCSIO 66989</strain>
    </source>
</reference>
<evidence type="ECO:0000256" key="7">
    <source>
        <dbReference type="ARBA" id="ARBA00023004"/>
    </source>
</evidence>
<dbReference type="InterPro" id="IPR003780">
    <property type="entry name" value="COX15/CtaA_fam"/>
</dbReference>
<feature type="transmembrane region" description="Helical" evidence="12">
    <location>
        <begin position="300"/>
        <end position="321"/>
    </location>
</feature>
<proteinExistence type="inferred from homology"/>
<comment type="pathway">
    <text evidence="10 12">Porphyrin-containing compound metabolism; heme A biosynthesis; heme A from heme O: step 1/1.</text>
</comment>
<evidence type="ECO:0000313" key="13">
    <source>
        <dbReference type="EMBL" id="WOE76700.1"/>
    </source>
</evidence>
<keyword evidence="7 12" id="KW-0408">Iron</keyword>
<dbReference type="InterPro" id="IPR023754">
    <property type="entry name" value="HemeA_Synthase_type2"/>
</dbReference>
<dbReference type="GO" id="GO:0006784">
    <property type="term" value="P:heme A biosynthetic process"/>
    <property type="evidence" value="ECO:0007669"/>
    <property type="project" value="UniProtKB-UniRule"/>
</dbReference>
<feature type="transmembrane region" description="Helical" evidence="12">
    <location>
        <begin position="327"/>
        <end position="344"/>
    </location>
</feature>
<dbReference type="PANTHER" id="PTHR23289:SF2">
    <property type="entry name" value="CYTOCHROME C OXIDASE ASSEMBLY PROTEIN COX15 HOMOLOG"/>
    <property type="match status" value="1"/>
</dbReference>
<dbReference type="EC" id="1.17.99.9" evidence="12"/>
<evidence type="ECO:0000256" key="5">
    <source>
        <dbReference type="ARBA" id="ARBA00022989"/>
    </source>
</evidence>
<feature type="transmembrane region" description="Helical" evidence="12">
    <location>
        <begin position="24"/>
        <end position="44"/>
    </location>
</feature>
<comment type="catalytic activity">
    <reaction evidence="11">
        <text>Fe(II)-heme o + 2 A + H2O = Fe(II)-heme a + 2 AH2</text>
        <dbReference type="Rhea" id="RHEA:63388"/>
        <dbReference type="ChEBI" id="CHEBI:13193"/>
        <dbReference type="ChEBI" id="CHEBI:15377"/>
        <dbReference type="ChEBI" id="CHEBI:17499"/>
        <dbReference type="ChEBI" id="CHEBI:60530"/>
        <dbReference type="ChEBI" id="CHEBI:61715"/>
        <dbReference type="EC" id="1.17.99.9"/>
    </reaction>
    <physiologicalReaction direction="left-to-right" evidence="11">
        <dbReference type="Rhea" id="RHEA:63389"/>
    </physiologicalReaction>
</comment>
<dbReference type="PANTHER" id="PTHR23289">
    <property type="entry name" value="CYTOCHROME C OXIDASE ASSEMBLY PROTEIN COX15"/>
    <property type="match status" value="1"/>
</dbReference>
<protein>
    <recommendedName>
        <fullName evidence="12">Heme A synthase</fullName>
        <shortName evidence="12">HAS</shortName>
        <ecNumber evidence="12">1.17.99.9</ecNumber>
    </recommendedName>
    <alternativeName>
        <fullName evidence="12">Cytochrome aa3-controlling protein</fullName>
    </alternativeName>
</protein>
<feature type="transmembrane region" description="Helical" evidence="12">
    <location>
        <begin position="171"/>
        <end position="190"/>
    </location>
</feature>
<evidence type="ECO:0000256" key="11">
    <source>
        <dbReference type="ARBA" id="ARBA00048044"/>
    </source>
</evidence>
<dbReference type="GO" id="GO:0005886">
    <property type="term" value="C:plasma membrane"/>
    <property type="evidence" value="ECO:0007669"/>
    <property type="project" value="UniProtKB-SubCell"/>
</dbReference>
<dbReference type="GO" id="GO:0046872">
    <property type="term" value="F:metal ion binding"/>
    <property type="evidence" value="ECO:0007669"/>
    <property type="project" value="UniProtKB-KW"/>
</dbReference>
<keyword evidence="5 12" id="KW-1133">Transmembrane helix</keyword>
<evidence type="ECO:0000256" key="6">
    <source>
        <dbReference type="ARBA" id="ARBA00023002"/>
    </source>
</evidence>
<keyword evidence="12" id="KW-1003">Cell membrane</keyword>
<feature type="transmembrane region" description="Helical" evidence="12">
    <location>
        <begin position="211"/>
        <end position="231"/>
    </location>
</feature>
<keyword evidence="9 12" id="KW-0472">Membrane</keyword>
<feature type="transmembrane region" description="Helical" evidence="12">
    <location>
        <begin position="141"/>
        <end position="159"/>
    </location>
</feature>
<accession>A0AA97I3D8</accession>
<evidence type="ECO:0000256" key="1">
    <source>
        <dbReference type="ARBA" id="ARBA00001970"/>
    </source>
</evidence>
<comment type="subcellular location">
    <subcellularLocation>
        <location evidence="12">Cell membrane</location>
        <topology evidence="12">Multi-pass membrane protein</topology>
    </subcellularLocation>
    <subcellularLocation>
        <location evidence="2">Membrane</location>
        <topology evidence="2">Multi-pass membrane protein</topology>
    </subcellularLocation>
</comment>
<dbReference type="HAMAP" id="MF_01665">
    <property type="entry name" value="HemeA_synth_type2"/>
    <property type="match status" value="1"/>
</dbReference>
<evidence type="ECO:0000256" key="4">
    <source>
        <dbReference type="ARBA" id="ARBA00022723"/>
    </source>
</evidence>
<keyword evidence="6 12" id="KW-0560">Oxidoreductase</keyword>
<evidence type="ECO:0000256" key="3">
    <source>
        <dbReference type="ARBA" id="ARBA00022692"/>
    </source>
</evidence>
<feature type="binding site" description="axial binding residue" evidence="12">
    <location>
        <position position="329"/>
    </location>
    <ligand>
        <name>heme</name>
        <dbReference type="ChEBI" id="CHEBI:30413"/>
    </ligand>
    <ligandPart>
        <name>Fe</name>
        <dbReference type="ChEBI" id="CHEBI:18248"/>
    </ligandPart>
</feature>
<feature type="transmembrane region" description="Helical" evidence="12">
    <location>
        <begin position="271"/>
        <end position="288"/>
    </location>
</feature>
<dbReference type="Proteomes" id="UP001302429">
    <property type="component" value="Chromosome"/>
</dbReference>
<dbReference type="Pfam" id="PF02628">
    <property type="entry name" value="COX15-CtaA"/>
    <property type="match status" value="1"/>
</dbReference>
<dbReference type="RefSeq" id="WP_317084607.1">
    <property type="nucleotide sequence ID" value="NZ_CP136594.1"/>
</dbReference>
<dbReference type="EMBL" id="CP136594">
    <property type="protein sequence ID" value="WOE76700.1"/>
    <property type="molecule type" value="Genomic_DNA"/>
</dbReference>
<keyword evidence="3 12" id="KW-0812">Transmembrane</keyword>
<evidence type="ECO:0000256" key="10">
    <source>
        <dbReference type="ARBA" id="ARBA00044501"/>
    </source>
</evidence>
<keyword evidence="14" id="KW-1185">Reference proteome</keyword>
<dbReference type="KEGG" id="acoa:RB602_00880"/>
<evidence type="ECO:0000256" key="12">
    <source>
        <dbReference type="HAMAP-Rule" id="MF_01665"/>
    </source>
</evidence>
<feature type="binding site" description="axial binding residue" evidence="12">
    <location>
        <position position="273"/>
    </location>
    <ligand>
        <name>heme</name>
        <dbReference type="ChEBI" id="CHEBI:30413"/>
    </ligand>
    <ligandPart>
        <name>Fe</name>
        <dbReference type="ChEBI" id="CHEBI:18248"/>
    </ligandPart>
</feature>
<evidence type="ECO:0000256" key="2">
    <source>
        <dbReference type="ARBA" id="ARBA00004141"/>
    </source>
</evidence>
<comment type="similarity">
    <text evidence="12">Belongs to the COX15/CtaA family. Type 2 subfamily.</text>
</comment>
<keyword evidence="8 12" id="KW-0350">Heme biosynthesis</keyword>
<evidence type="ECO:0000256" key="9">
    <source>
        <dbReference type="ARBA" id="ARBA00023136"/>
    </source>
</evidence>
<organism evidence="13 14">
    <name type="scientific">Alterisphingorhabdus coralli</name>
    <dbReference type="NCBI Taxonomy" id="3071408"/>
    <lineage>
        <taxon>Bacteria</taxon>
        <taxon>Pseudomonadati</taxon>
        <taxon>Pseudomonadota</taxon>
        <taxon>Alphaproteobacteria</taxon>
        <taxon>Sphingomonadales</taxon>
        <taxon>Sphingomonadaceae</taxon>
        <taxon>Alterisphingorhabdus (ex Yan et al. 2024)</taxon>
    </lineage>
</organism>
<dbReference type="AlphaFoldDB" id="A0AA97I3D8"/>
<comment type="cofactor">
    <cofactor evidence="1 12">
        <name>heme b</name>
        <dbReference type="ChEBI" id="CHEBI:60344"/>
    </cofactor>
</comment>
<evidence type="ECO:0000256" key="8">
    <source>
        <dbReference type="ARBA" id="ARBA00023133"/>
    </source>
</evidence>
<comment type="function">
    <text evidence="12">Catalyzes the conversion of heme O to heme A by two successive hydroxylations of the methyl group at C8. The first hydroxylation forms heme I, the second hydroxylation results in an unstable dihydroxymethyl group, which spontaneously dehydrates, resulting in the formyl group of heme A.</text>
</comment>